<proteinExistence type="predicted"/>
<organism evidence="2 3">
    <name type="scientific">Stylosanthes scabra</name>
    <dbReference type="NCBI Taxonomy" id="79078"/>
    <lineage>
        <taxon>Eukaryota</taxon>
        <taxon>Viridiplantae</taxon>
        <taxon>Streptophyta</taxon>
        <taxon>Embryophyta</taxon>
        <taxon>Tracheophyta</taxon>
        <taxon>Spermatophyta</taxon>
        <taxon>Magnoliopsida</taxon>
        <taxon>eudicotyledons</taxon>
        <taxon>Gunneridae</taxon>
        <taxon>Pentapetalae</taxon>
        <taxon>rosids</taxon>
        <taxon>fabids</taxon>
        <taxon>Fabales</taxon>
        <taxon>Fabaceae</taxon>
        <taxon>Papilionoideae</taxon>
        <taxon>50 kb inversion clade</taxon>
        <taxon>dalbergioids sensu lato</taxon>
        <taxon>Dalbergieae</taxon>
        <taxon>Pterocarpus clade</taxon>
        <taxon>Stylosanthes</taxon>
    </lineage>
</organism>
<evidence type="ECO:0000256" key="1">
    <source>
        <dbReference type="SAM" id="MobiDB-lite"/>
    </source>
</evidence>
<dbReference type="Proteomes" id="UP001341840">
    <property type="component" value="Unassembled WGS sequence"/>
</dbReference>
<feature type="region of interest" description="Disordered" evidence="1">
    <location>
        <begin position="117"/>
        <end position="152"/>
    </location>
</feature>
<sequence>MDQMQCRRGVLQNSKHRSNIGCISLGINSGGQLCINGGVTSNQKCSKCSKEFTTTRSNYRNRQSAAMPVPEIEHTNCRNDAEEVKKTSVAAEIDRGRSRSDLKPRQWSWQQHLQRLAETSSDTEQPALAKRTSKPYFTTPHTRTNRDTWNGGRQHHSFKFEASPAAAVNETIFMAGWEWNWGGLGWESG</sequence>
<protein>
    <submittedName>
        <fullName evidence="2">Uncharacterized protein</fullName>
    </submittedName>
</protein>
<reference evidence="2 3" key="1">
    <citation type="journal article" date="2023" name="Plants (Basel)">
        <title>Bridging the Gap: Combining Genomics and Transcriptomics Approaches to Understand Stylosanthes scabra, an Orphan Legume from the Brazilian Caatinga.</title>
        <authorList>
            <person name="Ferreira-Neto J.R.C."/>
            <person name="da Silva M.D."/>
            <person name="Binneck E."/>
            <person name="de Melo N.F."/>
            <person name="da Silva R.H."/>
            <person name="de Melo A.L.T.M."/>
            <person name="Pandolfi V."/>
            <person name="Bustamante F.O."/>
            <person name="Brasileiro-Vidal A.C."/>
            <person name="Benko-Iseppon A.M."/>
        </authorList>
    </citation>
    <scope>NUCLEOTIDE SEQUENCE [LARGE SCALE GENOMIC DNA]</scope>
    <source>
        <tissue evidence="2">Leaves</tissue>
    </source>
</reference>
<name>A0ABU6Q7K9_9FABA</name>
<evidence type="ECO:0000313" key="3">
    <source>
        <dbReference type="Proteomes" id="UP001341840"/>
    </source>
</evidence>
<keyword evidence="3" id="KW-1185">Reference proteome</keyword>
<accession>A0ABU6Q7K9</accession>
<gene>
    <name evidence="2" type="ORF">PIB30_014812</name>
</gene>
<evidence type="ECO:0000313" key="2">
    <source>
        <dbReference type="EMBL" id="MED6107517.1"/>
    </source>
</evidence>
<comment type="caution">
    <text evidence="2">The sequence shown here is derived from an EMBL/GenBank/DDBJ whole genome shotgun (WGS) entry which is preliminary data.</text>
</comment>
<dbReference type="EMBL" id="JASCZI010000040">
    <property type="protein sequence ID" value="MED6107517.1"/>
    <property type="molecule type" value="Genomic_DNA"/>
</dbReference>